<evidence type="ECO:0000256" key="4">
    <source>
        <dbReference type="ARBA" id="ARBA00022771"/>
    </source>
</evidence>
<feature type="transmembrane region" description="Helical" evidence="11">
    <location>
        <begin position="12"/>
        <end position="28"/>
    </location>
</feature>
<evidence type="ECO:0000256" key="11">
    <source>
        <dbReference type="SAM" id="Phobius"/>
    </source>
</evidence>
<evidence type="ECO:0000256" key="2">
    <source>
        <dbReference type="ARBA" id="ARBA00022723"/>
    </source>
</evidence>
<keyword evidence="11" id="KW-0812">Transmembrane</keyword>
<keyword evidence="11" id="KW-0472">Membrane</keyword>
<feature type="region of interest" description="Disordered" evidence="10">
    <location>
        <begin position="337"/>
        <end position="388"/>
    </location>
</feature>
<protein>
    <recommendedName>
        <fullName evidence="12">C2H2-type domain-containing protein</fullName>
    </recommendedName>
</protein>
<keyword evidence="11" id="KW-1133">Transmembrane helix</keyword>
<feature type="domain" description="C2H2-type" evidence="12">
    <location>
        <begin position="274"/>
        <end position="296"/>
    </location>
</feature>
<dbReference type="InterPro" id="IPR013087">
    <property type="entry name" value="Znf_C2H2_type"/>
</dbReference>
<dbReference type="EnsemblPlants" id="MELO3C012393.2.1">
    <property type="protein sequence ID" value="MELO3C012393.2.1"/>
    <property type="gene ID" value="MELO3C012393.2"/>
</dbReference>
<dbReference type="PROSITE" id="PS50157">
    <property type="entry name" value="ZINC_FINGER_C2H2_2"/>
    <property type="match status" value="2"/>
</dbReference>
<evidence type="ECO:0000256" key="5">
    <source>
        <dbReference type="ARBA" id="ARBA00022833"/>
    </source>
</evidence>
<evidence type="ECO:0000259" key="12">
    <source>
        <dbReference type="PROSITE" id="PS50157"/>
    </source>
</evidence>
<comment type="subcellular location">
    <subcellularLocation>
        <location evidence="1">Nucleus</location>
    </subcellularLocation>
</comment>
<accession>A0A9I9D330</accession>
<evidence type="ECO:0000256" key="8">
    <source>
        <dbReference type="ARBA" id="ARBA00023242"/>
    </source>
</evidence>
<keyword evidence="6" id="KW-0805">Transcription regulation</keyword>
<dbReference type="PROSITE" id="PS00028">
    <property type="entry name" value="ZINC_FINGER_C2H2_1"/>
    <property type="match status" value="2"/>
</dbReference>
<dbReference type="SUPFAM" id="SSF57667">
    <property type="entry name" value="beta-beta-alpha zinc fingers"/>
    <property type="match status" value="1"/>
</dbReference>
<feature type="domain" description="C2H2-type" evidence="12">
    <location>
        <begin position="198"/>
        <end position="225"/>
    </location>
</feature>
<keyword evidence="7" id="KW-0804">Transcription</keyword>
<sequence length="398" mass="44831">SFSISSFFLHPPIYSLLFHLLFCFVLLLEGEEKGRRIMEVVDHQENSDMGSKEQQQAALIAKGKRTKRQRLHSPIPFAVPTNSSSGELGGFVADHDDHHSDFVPQNNNDHYQNNTNFSPSSSSAHDELLQQFNNNTSTTTEEEEDMANCLILLAQGRPPCSPLTKQLDTGPFPHVTNNVRRFSAENVEKGGGVGCYAYECKTCYRTFPSFQALGGHRASHKKPKAMEAEKKHILSSDDEEIQFKNNNITTTNSLSLQLNQRGSLNNSSGKAKVHECAICGAEFTSGQALGGHMRRHRAMPVGTNTALSLTPMNMETEDQRQPKRQRSVLSLDLDLNLPAPQEHDQRSESKFLIKSNQQQQQQQPQQQQQQQQQQQHNNKQQQQQPLVFPARTLVDCHY</sequence>
<dbReference type="InterPro" id="IPR036236">
    <property type="entry name" value="Znf_C2H2_sf"/>
</dbReference>
<evidence type="ECO:0000256" key="9">
    <source>
        <dbReference type="PROSITE-ProRule" id="PRU00042"/>
    </source>
</evidence>
<name>A0A9I9D330_CUCME</name>
<dbReference type="SMART" id="SM00355">
    <property type="entry name" value="ZnF_C2H2"/>
    <property type="match status" value="2"/>
</dbReference>
<evidence type="ECO:0000256" key="10">
    <source>
        <dbReference type="SAM" id="MobiDB-lite"/>
    </source>
</evidence>
<organism evidence="13">
    <name type="scientific">Cucumis melo</name>
    <name type="common">Muskmelon</name>
    <dbReference type="NCBI Taxonomy" id="3656"/>
    <lineage>
        <taxon>Eukaryota</taxon>
        <taxon>Viridiplantae</taxon>
        <taxon>Streptophyta</taxon>
        <taxon>Embryophyta</taxon>
        <taxon>Tracheophyta</taxon>
        <taxon>Spermatophyta</taxon>
        <taxon>Magnoliopsida</taxon>
        <taxon>eudicotyledons</taxon>
        <taxon>Gunneridae</taxon>
        <taxon>Pentapetalae</taxon>
        <taxon>rosids</taxon>
        <taxon>fabids</taxon>
        <taxon>Cucurbitales</taxon>
        <taxon>Cucurbitaceae</taxon>
        <taxon>Benincaseae</taxon>
        <taxon>Cucumis</taxon>
    </lineage>
</organism>
<keyword evidence="5" id="KW-0862">Zinc</keyword>
<feature type="compositionally biased region" description="Low complexity" evidence="10">
    <location>
        <begin position="356"/>
        <end position="384"/>
    </location>
</feature>
<dbReference type="GO" id="GO:0005634">
    <property type="term" value="C:nucleus"/>
    <property type="evidence" value="ECO:0007669"/>
    <property type="project" value="UniProtKB-SubCell"/>
</dbReference>
<evidence type="ECO:0000256" key="1">
    <source>
        <dbReference type="ARBA" id="ARBA00004123"/>
    </source>
</evidence>
<dbReference type="PANTHER" id="PTHR26374:SF378">
    <property type="entry name" value="C2H2-TYPE ZINC FINGER FAMILY PROTEIN"/>
    <property type="match status" value="1"/>
</dbReference>
<evidence type="ECO:0000256" key="7">
    <source>
        <dbReference type="ARBA" id="ARBA00023163"/>
    </source>
</evidence>
<keyword evidence="3" id="KW-0677">Repeat</keyword>
<reference evidence="13" key="1">
    <citation type="submission" date="2023-03" db="UniProtKB">
        <authorList>
            <consortium name="EnsemblPlants"/>
        </authorList>
    </citation>
    <scope>IDENTIFICATION</scope>
</reference>
<keyword evidence="8" id="KW-0539">Nucleus</keyword>
<feature type="region of interest" description="Disordered" evidence="10">
    <location>
        <begin position="304"/>
        <end position="325"/>
    </location>
</feature>
<dbReference type="Pfam" id="PF13912">
    <property type="entry name" value="zf-C2H2_6"/>
    <property type="match status" value="2"/>
</dbReference>
<keyword evidence="4 9" id="KW-0863">Zinc-finger</keyword>
<feature type="compositionally biased region" description="Polar residues" evidence="10">
    <location>
        <begin position="304"/>
        <end position="313"/>
    </location>
</feature>
<feature type="compositionally biased region" description="Basic and acidic residues" evidence="10">
    <location>
        <begin position="341"/>
        <end position="351"/>
    </location>
</feature>
<evidence type="ECO:0000256" key="6">
    <source>
        <dbReference type="ARBA" id="ARBA00023015"/>
    </source>
</evidence>
<dbReference type="GO" id="GO:0008270">
    <property type="term" value="F:zinc ion binding"/>
    <property type="evidence" value="ECO:0007669"/>
    <property type="project" value="UniProtKB-KW"/>
</dbReference>
<dbReference type="PANTHER" id="PTHR26374">
    <property type="entry name" value="ZINC FINGER PROTEIN ZAT5"/>
    <property type="match status" value="1"/>
</dbReference>
<dbReference type="AlphaFoldDB" id="A0A9I9D330"/>
<evidence type="ECO:0000313" key="13">
    <source>
        <dbReference type="EnsemblPlants" id="MELO3C012393.2.1"/>
    </source>
</evidence>
<keyword evidence="2" id="KW-0479">Metal-binding</keyword>
<dbReference type="Gramene" id="MELO3C012393.2.1">
    <property type="protein sequence ID" value="MELO3C012393.2.1"/>
    <property type="gene ID" value="MELO3C012393.2"/>
</dbReference>
<evidence type="ECO:0000256" key="3">
    <source>
        <dbReference type="ARBA" id="ARBA00022737"/>
    </source>
</evidence>
<proteinExistence type="predicted"/>
<dbReference type="Gene3D" id="3.30.160.60">
    <property type="entry name" value="Classic Zinc Finger"/>
    <property type="match status" value="1"/>
</dbReference>